<dbReference type="OrthoDB" id="692647at2759"/>
<evidence type="ECO:0000313" key="2">
    <source>
        <dbReference type="EMBL" id="RLN00393.1"/>
    </source>
</evidence>
<reference evidence="3" key="1">
    <citation type="journal article" date="2019" name="Nat. Commun.">
        <title>The genome of broomcorn millet.</title>
        <authorList>
            <person name="Zou C."/>
            <person name="Miki D."/>
            <person name="Li D."/>
            <person name="Tang Q."/>
            <person name="Xiao L."/>
            <person name="Rajput S."/>
            <person name="Deng P."/>
            <person name="Jia W."/>
            <person name="Huang R."/>
            <person name="Zhang M."/>
            <person name="Sun Y."/>
            <person name="Hu J."/>
            <person name="Fu X."/>
            <person name="Schnable P.S."/>
            <person name="Li F."/>
            <person name="Zhang H."/>
            <person name="Feng B."/>
            <person name="Zhu X."/>
            <person name="Liu R."/>
            <person name="Schnable J.C."/>
            <person name="Zhu J.-K."/>
            <person name="Zhang H."/>
        </authorList>
    </citation>
    <scope>NUCLEOTIDE SEQUENCE [LARGE SCALE GENOMIC DNA]</scope>
</reference>
<dbReference type="EMBL" id="PQIB02000009">
    <property type="protein sequence ID" value="RLN00393.1"/>
    <property type="molecule type" value="Genomic_DNA"/>
</dbReference>
<comment type="caution">
    <text evidence="2">The sequence shown here is derived from an EMBL/GenBank/DDBJ whole genome shotgun (WGS) entry which is preliminary data.</text>
</comment>
<evidence type="ECO:0000256" key="1">
    <source>
        <dbReference type="SAM" id="MobiDB-lite"/>
    </source>
</evidence>
<sequence>MGESGATEAEPVGGDVGLAVSAPGPPASMGEIGVGWISAGVDGPVGFESNAASGVRAKVAEGAETKMQIIDDATICESLGPKFRDNYVFLPALGTRGGALLAVNEDYYKILETEHLPAAQRTTKAAVMMYTAWNLWKERNRRIFEGKQAEPTTVLQLIKEEANLGFRPCGARDVS</sequence>
<protein>
    <submittedName>
        <fullName evidence="2">Uncharacterized protein</fullName>
    </submittedName>
</protein>
<gene>
    <name evidence="2" type="ORF">C2845_PM06G25860</name>
</gene>
<dbReference type="AlphaFoldDB" id="A0A3L6RCL4"/>
<dbReference type="Proteomes" id="UP000275267">
    <property type="component" value="Unassembled WGS sequence"/>
</dbReference>
<evidence type="ECO:0000313" key="3">
    <source>
        <dbReference type="Proteomes" id="UP000275267"/>
    </source>
</evidence>
<name>A0A3L6RCL4_PANMI</name>
<organism evidence="2 3">
    <name type="scientific">Panicum miliaceum</name>
    <name type="common">Proso millet</name>
    <name type="synonym">Broomcorn millet</name>
    <dbReference type="NCBI Taxonomy" id="4540"/>
    <lineage>
        <taxon>Eukaryota</taxon>
        <taxon>Viridiplantae</taxon>
        <taxon>Streptophyta</taxon>
        <taxon>Embryophyta</taxon>
        <taxon>Tracheophyta</taxon>
        <taxon>Spermatophyta</taxon>
        <taxon>Magnoliopsida</taxon>
        <taxon>Liliopsida</taxon>
        <taxon>Poales</taxon>
        <taxon>Poaceae</taxon>
        <taxon>PACMAD clade</taxon>
        <taxon>Panicoideae</taxon>
        <taxon>Panicodae</taxon>
        <taxon>Paniceae</taxon>
        <taxon>Panicinae</taxon>
        <taxon>Panicum</taxon>
        <taxon>Panicum sect. Panicum</taxon>
    </lineage>
</organism>
<keyword evidence="3" id="KW-1185">Reference proteome</keyword>
<feature type="region of interest" description="Disordered" evidence="1">
    <location>
        <begin position="1"/>
        <end position="20"/>
    </location>
</feature>
<accession>A0A3L6RCL4</accession>
<proteinExistence type="predicted"/>